<sequence length="88" mass="9977">MLYNNILFFSLALHTCEAGSYGKIGTADPFVPEGSDDMTYSDTTNGVYIQRGWDNVNNRFFFTASLHFFTSLDHQNKSIIVQANKDWA</sequence>
<dbReference type="AlphaFoldDB" id="A0AAV4DIL1"/>
<accession>A0AAV4DIL1</accession>
<evidence type="ECO:0000313" key="2">
    <source>
        <dbReference type="EMBL" id="GFO43696.1"/>
    </source>
</evidence>
<evidence type="ECO:0000256" key="1">
    <source>
        <dbReference type="SAM" id="SignalP"/>
    </source>
</evidence>
<dbReference type="EMBL" id="BLXT01007896">
    <property type="protein sequence ID" value="GFO43696.1"/>
    <property type="molecule type" value="Genomic_DNA"/>
</dbReference>
<proteinExistence type="predicted"/>
<gene>
    <name evidence="2" type="ORF">PoB_007020100</name>
</gene>
<evidence type="ECO:0000313" key="3">
    <source>
        <dbReference type="Proteomes" id="UP000735302"/>
    </source>
</evidence>
<comment type="caution">
    <text evidence="2">The sequence shown here is derived from an EMBL/GenBank/DDBJ whole genome shotgun (WGS) entry which is preliminary data.</text>
</comment>
<organism evidence="2 3">
    <name type="scientific">Plakobranchus ocellatus</name>
    <dbReference type="NCBI Taxonomy" id="259542"/>
    <lineage>
        <taxon>Eukaryota</taxon>
        <taxon>Metazoa</taxon>
        <taxon>Spiralia</taxon>
        <taxon>Lophotrochozoa</taxon>
        <taxon>Mollusca</taxon>
        <taxon>Gastropoda</taxon>
        <taxon>Heterobranchia</taxon>
        <taxon>Euthyneura</taxon>
        <taxon>Panpulmonata</taxon>
        <taxon>Sacoglossa</taxon>
        <taxon>Placobranchoidea</taxon>
        <taxon>Plakobranchidae</taxon>
        <taxon>Plakobranchus</taxon>
    </lineage>
</organism>
<reference evidence="2 3" key="1">
    <citation type="journal article" date="2021" name="Elife">
        <title>Chloroplast acquisition without the gene transfer in kleptoplastic sea slugs, Plakobranchus ocellatus.</title>
        <authorList>
            <person name="Maeda T."/>
            <person name="Takahashi S."/>
            <person name="Yoshida T."/>
            <person name="Shimamura S."/>
            <person name="Takaki Y."/>
            <person name="Nagai Y."/>
            <person name="Toyoda A."/>
            <person name="Suzuki Y."/>
            <person name="Arimoto A."/>
            <person name="Ishii H."/>
            <person name="Satoh N."/>
            <person name="Nishiyama T."/>
            <person name="Hasebe M."/>
            <person name="Maruyama T."/>
            <person name="Minagawa J."/>
            <person name="Obokata J."/>
            <person name="Shigenobu S."/>
        </authorList>
    </citation>
    <scope>NUCLEOTIDE SEQUENCE [LARGE SCALE GENOMIC DNA]</scope>
</reference>
<feature type="chain" id="PRO_5043427774" evidence="1">
    <location>
        <begin position="19"/>
        <end position="88"/>
    </location>
</feature>
<protein>
    <submittedName>
        <fullName evidence="2">Polyprotein</fullName>
    </submittedName>
</protein>
<feature type="signal peptide" evidence="1">
    <location>
        <begin position="1"/>
        <end position="18"/>
    </location>
</feature>
<keyword evidence="3" id="KW-1185">Reference proteome</keyword>
<keyword evidence="1" id="KW-0732">Signal</keyword>
<dbReference type="Proteomes" id="UP000735302">
    <property type="component" value="Unassembled WGS sequence"/>
</dbReference>
<name>A0AAV4DIL1_9GAST</name>